<dbReference type="EMBL" id="NBVN01000004">
    <property type="protein sequence ID" value="PUA32359.1"/>
    <property type="molecule type" value="Genomic_DNA"/>
</dbReference>
<protein>
    <recommendedName>
        <fullName evidence="3">PaREP1 family protein</fullName>
    </recommendedName>
</protein>
<comment type="caution">
    <text evidence="1">The sequence shown here is derived from an EMBL/GenBank/DDBJ whole genome shotgun (WGS) entry which is preliminary data.</text>
</comment>
<gene>
    <name evidence="1" type="ORF">B7O98_06795</name>
</gene>
<accession>A0A2R7Y4Q3</accession>
<evidence type="ECO:0000313" key="1">
    <source>
        <dbReference type="EMBL" id="PUA32359.1"/>
    </source>
</evidence>
<organism evidence="1 2">
    <name type="scientific">Zestosphaera tikiterensis</name>
    <dbReference type="NCBI Taxonomy" id="1973259"/>
    <lineage>
        <taxon>Archaea</taxon>
        <taxon>Thermoproteota</taxon>
        <taxon>Thermoprotei</taxon>
        <taxon>Desulfurococcales</taxon>
        <taxon>Desulfurococcaceae</taxon>
        <taxon>Zestosphaera</taxon>
    </lineage>
</organism>
<proteinExistence type="predicted"/>
<dbReference type="Proteomes" id="UP000244093">
    <property type="component" value="Unassembled WGS sequence"/>
</dbReference>
<evidence type="ECO:0008006" key="3">
    <source>
        <dbReference type="Google" id="ProtNLM"/>
    </source>
</evidence>
<dbReference type="AlphaFoldDB" id="A0A2R7Y4Q3"/>
<evidence type="ECO:0000313" key="2">
    <source>
        <dbReference type="Proteomes" id="UP000244093"/>
    </source>
</evidence>
<reference evidence="1 2" key="1">
    <citation type="journal article" date="2018" name="Syst. Appl. Microbiol.">
        <title>A new symbiotic nanoarchaeote (Candidatus Nanoclepta minutus) and its host (Zestosphaera tikiterensis gen. nov., sp. nov.) from a New Zealand hot spring.</title>
        <authorList>
            <person name="St John E."/>
            <person name="Liu Y."/>
            <person name="Podar M."/>
            <person name="Stott M.B."/>
            <person name="Meneghin J."/>
            <person name="Chen Z."/>
            <person name="Lagutin K."/>
            <person name="Mitchell K."/>
            <person name="Reysenbach A.L."/>
        </authorList>
    </citation>
    <scope>NUCLEOTIDE SEQUENCE [LARGE SCALE GENOMIC DNA]</scope>
    <source>
        <strain evidence="1">NZ3</strain>
    </source>
</reference>
<sequence length="127" mass="14340">MTSCKATSYSEALRHVNIAIDAFKKYLSGENHRENLTIALTNILKSLIILKSGSYISDMDLTNIASIALDKGIIDAKTYAEIVTANLIIKGYYVNNLRYVEDLFKKLLDKVVALDPYVNQQLSLFRY</sequence>
<name>A0A2R7Y4Q3_9CREN</name>